<dbReference type="AlphaFoldDB" id="A0AAW7MLM0"/>
<protein>
    <submittedName>
        <fullName evidence="1">Uncharacterized protein</fullName>
    </submittedName>
</protein>
<proteinExistence type="predicted"/>
<evidence type="ECO:0000313" key="2">
    <source>
        <dbReference type="EMBL" id="MDN4578204.1"/>
    </source>
</evidence>
<comment type="caution">
    <text evidence="1">The sequence shown here is derived from an EMBL/GenBank/DDBJ whole genome shotgun (WGS) entry which is preliminary data.</text>
</comment>
<evidence type="ECO:0000313" key="1">
    <source>
        <dbReference type="EMBL" id="MDN4573662.1"/>
    </source>
</evidence>
<evidence type="ECO:0000313" key="4">
    <source>
        <dbReference type="Proteomes" id="UP001172791"/>
    </source>
</evidence>
<gene>
    <name evidence="1" type="ORF">DBA34_10370</name>
    <name evidence="2" type="ORF">DBB29_08750</name>
</gene>
<evidence type="ECO:0000313" key="3">
    <source>
        <dbReference type="Proteomes" id="UP001172788"/>
    </source>
</evidence>
<dbReference type="Proteomes" id="UP001172788">
    <property type="component" value="Unassembled WGS sequence"/>
</dbReference>
<organism evidence="1 4">
    <name type="scientific">Pandoraea cepalis</name>
    <dbReference type="NCBI Taxonomy" id="2508294"/>
    <lineage>
        <taxon>Bacteria</taxon>
        <taxon>Pseudomonadati</taxon>
        <taxon>Pseudomonadota</taxon>
        <taxon>Betaproteobacteria</taxon>
        <taxon>Burkholderiales</taxon>
        <taxon>Burkholderiaceae</taxon>
        <taxon>Pandoraea</taxon>
    </lineage>
</organism>
<dbReference type="EMBL" id="QAID01000035">
    <property type="protein sequence ID" value="MDN4578204.1"/>
    <property type="molecule type" value="Genomic_DNA"/>
</dbReference>
<accession>A0AAW7MLM0</accession>
<sequence length="210" mass="22844">MSIHHHTEQAINALVALGRKAAIRALKAERAHNEAQDGWLNDWIDEHANDPDDEDERDELWLDAQEVVEYEPFLAGLRAELAEDYGIPLEALQNALELMNNSDGADMLNERLDATYPPETVDAAALPAAIETVAGLAPAKLFTALQAGEFYNDQDHVDAADLEHFASHYGISPEAMVAAGLVVAANALGKVMKRHDQRIAEGSTAANVTR</sequence>
<dbReference type="Proteomes" id="UP001172791">
    <property type="component" value="Unassembled WGS sequence"/>
</dbReference>
<dbReference type="EMBL" id="QAIC01000037">
    <property type="protein sequence ID" value="MDN4573662.1"/>
    <property type="molecule type" value="Genomic_DNA"/>
</dbReference>
<reference evidence="1" key="1">
    <citation type="submission" date="2018-04" db="EMBL/GenBank/DDBJ databases">
        <authorList>
            <person name="Jy Z."/>
        </authorList>
    </citation>
    <scope>NUCLEOTIDE SEQUENCE</scope>
    <source>
        <strain evidence="2">AS13</strain>
        <strain evidence="1">LA18</strain>
    </source>
</reference>
<dbReference type="RefSeq" id="WP_301234527.1">
    <property type="nucleotide sequence ID" value="NZ_QAIC01000037.1"/>
</dbReference>
<keyword evidence="3" id="KW-1185">Reference proteome</keyword>
<name>A0AAW7MLM0_9BURK</name>